<dbReference type="Gene3D" id="2.30.30.440">
    <property type="entry name" value="Domain of unknown function DUF1918"/>
    <property type="match status" value="1"/>
</dbReference>
<keyword evidence="3" id="KW-1185">Reference proteome</keyword>
<evidence type="ECO:0000313" key="2">
    <source>
        <dbReference type="EMBL" id="GHD37059.1"/>
    </source>
</evidence>
<comment type="caution">
    <text evidence="2">The sequence shown here is derived from an EMBL/GenBank/DDBJ whole genome shotgun (WGS) entry which is preliminary data.</text>
</comment>
<name>A0A918XL41_9ACTN</name>
<evidence type="ECO:0000313" key="3">
    <source>
        <dbReference type="Proteomes" id="UP000654947"/>
    </source>
</evidence>
<gene>
    <name evidence="2" type="ORF">GCM10007147_44830</name>
</gene>
<proteinExistence type="predicted"/>
<feature type="domain" description="DUF1918" evidence="1">
    <location>
        <begin position="1"/>
        <end position="32"/>
    </location>
</feature>
<protein>
    <recommendedName>
        <fullName evidence="1">DUF1918 domain-containing protein</fullName>
    </recommendedName>
</protein>
<organism evidence="2 3">
    <name type="scientific">Nocardiopsis kunsanensis</name>
    <dbReference type="NCBI Taxonomy" id="141693"/>
    <lineage>
        <taxon>Bacteria</taxon>
        <taxon>Bacillati</taxon>
        <taxon>Actinomycetota</taxon>
        <taxon>Actinomycetes</taxon>
        <taxon>Streptosporangiales</taxon>
        <taxon>Nocardiopsidaceae</taxon>
        <taxon>Nocardiopsis</taxon>
    </lineage>
</organism>
<dbReference type="Proteomes" id="UP000654947">
    <property type="component" value="Unassembled WGS sequence"/>
</dbReference>
<dbReference type="AlphaFoldDB" id="A0A918XL41"/>
<evidence type="ECO:0000259" key="1">
    <source>
        <dbReference type="Pfam" id="PF08940"/>
    </source>
</evidence>
<dbReference type="SUPFAM" id="SSF50118">
    <property type="entry name" value="Cell growth inhibitor/plasmid maintenance toxic component"/>
    <property type="match status" value="1"/>
</dbReference>
<dbReference type="Pfam" id="PF08940">
    <property type="entry name" value="DUF1918"/>
    <property type="match status" value="1"/>
</dbReference>
<accession>A0A918XL41</accession>
<reference evidence="2 3" key="1">
    <citation type="journal article" date="2014" name="Int. J. Syst. Evol. Microbiol.">
        <title>Complete genome sequence of Corynebacterium casei LMG S-19264T (=DSM 44701T), isolated from a smear-ripened cheese.</title>
        <authorList>
            <consortium name="US DOE Joint Genome Institute (JGI-PGF)"/>
            <person name="Walter F."/>
            <person name="Albersmeier A."/>
            <person name="Kalinowski J."/>
            <person name="Ruckert C."/>
        </authorList>
    </citation>
    <scope>NUCLEOTIDE SEQUENCE [LARGE SCALE GENOMIC DNA]</scope>
    <source>
        <strain evidence="2 3">KCTC 19473</strain>
    </source>
</reference>
<sequence length="39" mass="4348">MEVRGAHDGPPYLVRFPDGEEMVIYPGPETQVESRSATE</sequence>
<dbReference type="EMBL" id="BMXL01000044">
    <property type="protein sequence ID" value="GHD37059.1"/>
    <property type="molecule type" value="Genomic_DNA"/>
</dbReference>
<dbReference type="InterPro" id="IPR015035">
    <property type="entry name" value="DUF1918"/>
</dbReference>